<dbReference type="OrthoDB" id="10261522at2759"/>
<dbReference type="AlphaFoldDB" id="A0A9P4SC21"/>
<dbReference type="FunFam" id="3.90.79.10:FF:000019">
    <property type="entry name" value="Thiamin pyrophosphokinase, putative"/>
    <property type="match status" value="1"/>
</dbReference>
<dbReference type="PANTHER" id="PTHR13622:SF8">
    <property type="entry name" value="THIAMIN PYROPHOSPHOKINASE 1"/>
    <property type="match status" value="1"/>
</dbReference>
<evidence type="ECO:0000313" key="2">
    <source>
        <dbReference type="EMBL" id="KAF2838878.1"/>
    </source>
</evidence>
<dbReference type="CDD" id="cd03676">
    <property type="entry name" value="NUDIX_Tnr3_like"/>
    <property type="match status" value="1"/>
</dbReference>
<dbReference type="PANTHER" id="PTHR13622">
    <property type="entry name" value="THIAMIN PYROPHOSPHOKINASE"/>
    <property type="match status" value="1"/>
</dbReference>
<dbReference type="EMBL" id="MU006096">
    <property type="protein sequence ID" value="KAF2838878.1"/>
    <property type="molecule type" value="Genomic_DNA"/>
</dbReference>
<dbReference type="Pfam" id="PF00293">
    <property type="entry name" value="NUDIX"/>
    <property type="match status" value="1"/>
</dbReference>
<dbReference type="InterPro" id="IPR031804">
    <property type="entry name" value="DUF4743"/>
</dbReference>
<name>A0A9P4SC21_9PEZI</name>
<proteinExistence type="predicted"/>
<dbReference type="SUPFAM" id="SSF55811">
    <property type="entry name" value="Nudix"/>
    <property type="match status" value="1"/>
</dbReference>
<dbReference type="PROSITE" id="PS51462">
    <property type="entry name" value="NUDIX"/>
    <property type="match status" value="1"/>
</dbReference>
<dbReference type="InterPro" id="IPR000086">
    <property type="entry name" value="NUDIX_hydrolase_dom"/>
</dbReference>
<feature type="domain" description="Nudix hydrolase" evidence="1">
    <location>
        <begin position="138"/>
        <end position="288"/>
    </location>
</feature>
<comment type="caution">
    <text evidence="2">The sequence shown here is derived from an EMBL/GenBank/DDBJ whole genome shotgun (WGS) entry which is preliminary data.</text>
</comment>
<dbReference type="InterPro" id="IPR015797">
    <property type="entry name" value="NUDIX_hydrolase-like_dom_sf"/>
</dbReference>
<reference evidence="2" key="1">
    <citation type="journal article" date="2020" name="Stud. Mycol.">
        <title>101 Dothideomycetes genomes: a test case for predicting lifestyles and emergence of pathogens.</title>
        <authorList>
            <person name="Haridas S."/>
            <person name="Albert R."/>
            <person name="Binder M."/>
            <person name="Bloem J."/>
            <person name="Labutti K."/>
            <person name="Salamov A."/>
            <person name="Andreopoulos B."/>
            <person name="Baker S."/>
            <person name="Barry K."/>
            <person name="Bills G."/>
            <person name="Bluhm B."/>
            <person name="Cannon C."/>
            <person name="Castanera R."/>
            <person name="Culley D."/>
            <person name="Daum C."/>
            <person name="Ezra D."/>
            <person name="Gonzalez J."/>
            <person name="Henrissat B."/>
            <person name="Kuo A."/>
            <person name="Liang C."/>
            <person name="Lipzen A."/>
            <person name="Lutzoni F."/>
            <person name="Magnuson J."/>
            <person name="Mondo S."/>
            <person name="Nolan M."/>
            <person name="Ohm R."/>
            <person name="Pangilinan J."/>
            <person name="Park H.-J."/>
            <person name="Ramirez L."/>
            <person name="Alfaro M."/>
            <person name="Sun H."/>
            <person name="Tritt A."/>
            <person name="Yoshinaga Y."/>
            <person name="Zwiers L.-H."/>
            <person name="Turgeon B."/>
            <person name="Goodwin S."/>
            <person name="Spatafora J."/>
            <person name="Crous P."/>
            <person name="Grigoriev I."/>
        </authorList>
    </citation>
    <scope>NUCLEOTIDE SEQUENCE</scope>
    <source>
        <strain evidence="2">CBS 101060</strain>
    </source>
</reference>
<sequence length="335" mass="37994">MVEQKLRTNLELIHECDNFPYFHDDPLEYQRHIQTYYHLRVSDEPATLGYLLPSVAQVFKGLESWDLDEDDRVLTLTAGHDVETRSAAVAATTAAMRQVGHFKVLQGWRDELYPVFGKGGKHLFDVERSAACLFGVITYGVHMTAYVRSKEDGKIKIWVPRRATNKQTYPGMLDNTVGGGLASGEQPFEALVRECAEEASIPEDLVRERATAVAGVTYFYIRDHRAGGESGMMQPECQYVYDLELPEDFKLKPSDDEVQEFNLLTVEETQAAMSRAEFKPNCALVLLDFFVRHGILNCENEQDYFEITTRTHRRLEFPMPRPPVTTANGTGLCGR</sequence>
<dbReference type="Proteomes" id="UP000799429">
    <property type="component" value="Unassembled WGS sequence"/>
</dbReference>
<gene>
    <name evidence="2" type="ORF">M501DRAFT_1004710</name>
</gene>
<evidence type="ECO:0000313" key="3">
    <source>
        <dbReference type="Proteomes" id="UP000799429"/>
    </source>
</evidence>
<evidence type="ECO:0000259" key="1">
    <source>
        <dbReference type="PROSITE" id="PS51462"/>
    </source>
</evidence>
<protein>
    <submittedName>
        <fullName evidence="2">Thiamine pyrophosphokinase-related protein-like protein</fullName>
    </submittedName>
</protein>
<accession>A0A9P4SC21</accession>
<organism evidence="2 3">
    <name type="scientific">Patellaria atrata CBS 101060</name>
    <dbReference type="NCBI Taxonomy" id="1346257"/>
    <lineage>
        <taxon>Eukaryota</taxon>
        <taxon>Fungi</taxon>
        <taxon>Dikarya</taxon>
        <taxon>Ascomycota</taxon>
        <taxon>Pezizomycotina</taxon>
        <taxon>Dothideomycetes</taxon>
        <taxon>Dothideomycetes incertae sedis</taxon>
        <taxon>Patellariales</taxon>
        <taxon>Patellariaceae</taxon>
        <taxon>Patellaria</taxon>
    </lineage>
</organism>
<dbReference type="Pfam" id="PF15916">
    <property type="entry name" value="DUF4743"/>
    <property type="match status" value="1"/>
</dbReference>
<dbReference type="Gene3D" id="3.90.79.10">
    <property type="entry name" value="Nucleoside Triphosphate Pyrophosphohydrolase"/>
    <property type="match status" value="1"/>
</dbReference>
<dbReference type="GO" id="GO:0044715">
    <property type="term" value="F:8-oxo-dGDP phosphatase activity"/>
    <property type="evidence" value="ECO:0007669"/>
    <property type="project" value="TreeGrafter"/>
</dbReference>
<keyword evidence="3" id="KW-1185">Reference proteome</keyword>